<dbReference type="Proteomes" id="UP000063229">
    <property type="component" value="Chromosome"/>
</dbReference>
<evidence type="ECO:0000313" key="7">
    <source>
        <dbReference type="Proteomes" id="UP000063229"/>
    </source>
</evidence>
<dbReference type="GO" id="GO:0016788">
    <property type="term" value="F:hydrolase activity, acting on ester bonds"/>
    <property type="evidence" value="ECO:0007669"/>
    <property type="project" value="InterPro"/>
</dbReference>
<comment type="cofactor">
    <cofactor evidence="1">
        <name>Zn(2+)</name>
        <dbReference type="ChEBI" id="CHEBI:29105"/>
    </cofactor>
</comment>
<dbReference type="SUPFAM" id="SSF53187">
    <property type="entry name" value="Zn-dependent exopeptidases"/>
    <property type="match status" value="1"/>
</dbReference>
<dbReference type="AlphaFoldDB" id="A0A0X8F4Z0"/>
<keyword evidence="7" id="KW-1185">Reference proteome</keyword>
<evidence type="ECO:0000313" key="6">
    <source>
        <dbReference type="EMBL" id="AMB83899.1"/>
    </source>
</evidence>
<sequence length="329" mass="36531">MKTLEQIRASLKPYPVEVEFPDIHPWKTGNCGIDYAHSFDSGVPGPHVLIMALTHGNEVSGAIAVDAFLRSGLRPRQGRLSLAFGNVEAYQRFDPQNIDATRYLDEDMNRVWLPSKLDGDQSSIELRRARELRPLIDSVDLLLDIHSMHEESAPLMMCGACIKGMEFAATLGVPATVVVDSGHANGRRMRDYDDFNESASEKNALLIETGQHFSQKSRQVALDVAARFLITTQVVCEEDVVQFLSSVKPDPQRFLQVTESIVANSMDFSFVEDFRGLELIARSGTVIARDGDREIVTPYDNCVLVQPSLRHLGPGVTVVRLARVLDIPL</sequence>
<evidence type="ECO:0000256" key="3">
    <source>
        <dbReference type="ARBA" id="ARBA00022801"/>
    </source>
</evidence>
<dbReference type="Gene3D" id="3.40.630.10">
    <property type="entry name" value="Zn peptidases"/>
    <property type="match status" value="1"/>
</dbReference>
<dbReference type="Pfam" id="PF24827">
    <property type="entry name" value="AstE_AspA_cat"/>
    <property type="match status" value="1"/>
</dbReference>
<evidence type="ECO:0000256" key="1">
    <source>
        <dbReference type="ARBA" id="ARBA00001947"/>
    </source>
</evidence>
<dbReference type="OrthoDB" id="6794856at2"/>
<dbReference type="InterPro" id="IPR050178">
    <property type="entry name" value="AspA/AstE_fam"/>
</dbReference>
<dbReference type="GO" id="GO:0005829">
    <property type="term" value="C:cytosol"/>
    <property type="evidence" value="ECO:0007669"/>
    <property type="project" value="TreeGrafter"/>
</dbReference>
<dbReference type="RefSeq" id="WP_060781917.1">
    <property type="nucleotide sequence ID" value="NZ_CP014135.1"/>
</dbReference>
<dbReference type="PANTHER" id="PTHR15162:SF7">
    <property type="entry name" value="SUCCINYLGLUTAMATE DESUCCINYLASE"/>
    <property type="match status" value="1"/>
</dbReference>
<evidence type="ECO:0000259" key="5">
    <source>
        <dbReference type="Pfam" id="PF24827"/>
    </source>
</evidence>
<evidence type="ECO:0000256" key="4">
    <source>
        <dbReference type="ARBA" id="ARBA00022833"/>
    </source>
</evidence>
<keyword evidence="4" id="KW-0862">Zinc</keyword>
<evidence type="ECO:0000256" key="2">
    <source>
        <dbReference type="ARBA" id="ARBA00022723"/>
    </source>
</evidence>
<dbReference type="InterPro" id="IPR055438">
    <property type="entry name" value="AstE_AspA_cat"/>
</dbReference>
<keyword evidence="3" id="KW-0378">Hydrolase</keyword>
<dbReference type="PANTHER" id="PTHR15162">
    <property type="entry name" value="ASPARTOACYLASE"/>
    <property type="match status" value="1"/>
</dbReference>
<protein>
    <submittedName>
        <fullName evidence="6">Succinylglutamate desuccinylase</fullName>
    </submittedName>
</protein>
<organism evidence="6 7">
    <name type="scientific">Pseudomonas agarici</name>
    <dbReference type="NCBI Taxonomy" id="46677"/>
    <lineage>
        <taxon>Bacteria</taxon>
        <taxon>Pseudomonadati</taxon>
        <taxon>Pseudomonadota</taxon>
        <taxon>Gammaproteobacteria</taxon>
        <taxon>Pseudomonadales</taxon>
        <taxon>Pseudomonadaceae</taxon>
        <taxon>Pseudomonas</taxon>
    </lineage>
</organism>
<name>A0A0X8F4Z0_PSEAA</name>
<dbReference type="GO" id="GO:0046872">
    <property type="term" value="F:metal ion binding"/>
    <property type="evidence" value="ECO:0007669"/>
    <property type="project" value="UniProtKB-KW"/>
</dbReference>
<keyword evidence="2" id="KW-0479">Metal-binding</keyword>
<dbReference type="CDD" id="cd06910">
    <property type="entry name" value="M14_ASTE_ASPA-like"/>
    <property type="match status" value="1"/>
</dbReference>
<dbReference type="EMBL" id="CP014135">
    <property type="protein sequence ID" value="AMB83899.1"/>
    <property type="molecule type" value="Genomic_DNA"/>
</dbReference>
<dbReference type="STRING" id="46677.AWM79_00660"/>
<accession>A0A0X8F4Z0</accession>
<reference evidence="7" key="1">
    <citation type="submission" date="2016-01" db="EMBL/GenBank/DDBJ databases">
        <authorList>
            <person name="Storey N.H."/>
            <person name="Neuman B.W."/>
        </authorList>
    </citation>
    <scope>NUCLEOTIDE SEQUENCE [LARGE SCALE GENOMIC DNA]</scope>
    <source>
        <strain evidence="7">NCPPB 2472</strain>
    </source>
</reference>
<proteinExistence type="predicted"/>
<feature type="domain" description="Succinylglutamate desuccinylase/Aspartoacylase catalytic" evidence="5">
    <location>
        <begin position="44"/>
        <end position="211"/>
    </location>
</feature>
<dbReference type="KEGG" id="pagb:AWM79_00660"/>
<gene>
    <name evidence="6" type="ORF">AWM79_00660</name>
</gene>